<dbReference type="GeneID" id="83016946"/>
<reference evidence="2 3" key="1">
    <citation type="submission" date="2018-08" db="EMBL/GenBank/DDBJ databases">
        <title>A genome reference for cultivated species of the human gut microbiota.</title>
        <authorList>
            <person name="Zou Y."/>
            <person name="Xue W."/>
            <person name="Luo G."/>
        </authorList>
    </citation>
    <scope>NUCLEOTIDE SEQUENCE [LARGE SCALE GENOMIC DNA]</scope>
    <source>
        <strain evidence="2 3">AF24-29</strain>
    </source>
</reference>
<keyword evidence="3" id="KW-1185">Reference proteome</keyword>
<keyword evidence="1" id="KW-1133">Transmembrane helix</keyword>
<accession>A0A412FIN2</accession>
<dbReference type="Proteomes" id="UP000284178">
    <property type="component" value="Unassembled WGS sequence"/>
</dbReference>
<name>A0A412FIN2_9FIRM</name>
<evidence type="ECO:0008006" key="4">
    <source>
        <dbReference type="Google" id="ProtNLM"/>
    </source>
</evidence>
<feature type="transmembrane region" description="Helical" evidence="1">
    <location>
        <begin position="30"/>
        <end position="49"/>
    </location>
</feature>
<feature type="transmembrane region" description="Helical" evidence="1">
    <location>
        <begin position="7"/>
        <end position="24"/>
    </location>
</feature>
<feature type="transmembrane region" description="Helical" evidence="1">
    <location>
        <begin position="81"/>
        <end position="100"/>
    </location>
</feature>
<protein>
    <recommendedName>
        <fullName evidence="4">DUF2651 domain-containing protein</fullName>
    </recommendedName>
</protein>
<comment type="caution">
    <text evidence="2">The sequence shown here is derived from an EMBL/GenBank/DDBJ whole genome shotgun (WGS) entry which is preliminary data.</text>
</comment>
<evidence type="ECO:0000313" key="2">
    <source>
        <dbReference type="EMBL" id="RGR68002.1"/>
    </source>
</evidence>
<dbReference type="RefSeq" id="WP_117896107.1">
    <property type="nucleotide sequence ID" value="NZ_CABJCV010000029.1"/>
</dbReference>
<keyword evidence="1" id="KW-0472">Membrane</keyword>
<organism evidence="2 3">
    <name type="scientific">Holdemania filiformis</name>
    <dbReference type="NCBI Taxonomy" id="61171"/>
    <lineage>
        <taxon>Bacteria</taxon>
        <taxon>Bacillati</taxon>
        <taxon>Bacillota</taxon>
        <taxon>Erysipelotrichia</taxon>
        <taxon>Erysipelotrichales</taxon>
        <taxon>Erysipelotrichaceae</taxon>
        <taxon>Holdemania</taxon>
    </lineage>
</organism>
<evidence type="ECO:0000313" key="3">
    <source>
        <dbReference type="Proteomes" id="UP000284178"/>
    </source>
</evidence>
<gene>
    <name evidence="2" type="ORF">DWY25_16235</name>
</gene>
<sequence length="107" mass="11562">MRIKPHLLYVFLTAVNFWILPAVIRNTGMAMVMMLAGLPLITLIIAAVHAWKAGSAIVFAIVTGILFIPAIFLYFNESAWIYAPAYAVIALIGGVVGKSLRSGRGSE</sequence>
<dbReference type="AlphaFoldDB" id="A0A412FIN2"/>
<dbReference type="EMBL" id="QRUP01000029">
    <property type="protein sequence ID" value="RGR68002.1"/>
    <property type="molecule type" value="Genomic_DNA"/>
</dbReference>
<keyword evidence="1" id="KW-0812">Transmembrane</keyword>
<evidence type="ECO:0000256" key="1">
    <source>
        <dbReference type="SAM" id="Phobius"/>
    </source>
</evidence>
<proteinExistence type="predicted"/>
<feature type="transmembrane region" description="Helical" evidence="1">
    <location>
        <begin position="56"/>
        <end position="75"/>
    </location>
</feature>